<organism evidence="2 3">
    <name type="scientific">Thermobifida alba</name>
    <name type="common">Thermomonospora alba</name>
    <dbReference type="NCBI Taxonomy" id="53522"/>
    <lineage>
        <taxon>Bacteria</taxon>
        <taxon>Bacillati</taxon>
        <taxon>Actinomycetota</taxon>
        <taxon>Actinomycetes</taxon>
        <taxon>Streptosporangiales</taxon>
        <taxon>Nocardiopsidaceae</taxon>
        <taxon>Thermobifida</taxon>
    </lineage>
</organism>
<dbReference type="EMBL" id="CP051627">
    <property type="protein sequence ID" value="UPT21495.1"/>
    <property type="molecule type" value="Genomic_DNA"/>
</dbReference>
<dbReference type="Proteomes" id="UP000832041">
    <property type="component" value="Chromosome"/>
</dbReference>
<evidence type="ECO:0000313" key="2">
    <source>
        <dbReference type="EMBL" id="UPT21495.1"/>
    </source>
</evidence>
<accession>A0ABY4L1E7</accession>
<gene>
    <name evidence="2" type="ORF">FOF52_11515</name>
</gene>
<evidence type="ECO:0008006" key="4">
    <source>
        <dbReference type="Google" id="ProtNLM"/>
    </source>
</evidence>
<name>A0ABY4L1E7_THEAE</name>
<keyword evidence="1" id="KW-0732">Signal</keyword>
<proteinExistence type="predicted"/>
<keyword evidence="3" id="KW-1185">Reference proteome</keyword>
<feature type="signal peptide" evidence="1">
    <location>
        <begin position="1"/>
        <end position="24"/>
    </location>
</feature>
<protein>
    <recommendedName>
        <fullName evidence="4">VCBS repeat-containing protein</fullName>
    </recommendedName>
</protein>
<evidence type="ECO:0000313" key="3">
    <source>
        <dbReference type="Proteomes" id="UP000832041"/>
    </source>
</evidence>
<feature type="chain" id="PRO_5047429482" description="VCBS repeat-containing protein" evidence="1">
    <location>
        <begin position="25"/>
        <end position="258"/>
    </location>
</feature>
<reference evidence="2 3" key="1">
    <citation type="submission" date="2020-04" db="EMBL/GenBank/DDBJ databases">
        <title>Thermobifida alba genome sequencing and assembly.</title>
        <authorList>
            <person name="Luzics S."/>
            <person name="Horvath B."/>
            <person name="Nagy I."/>
            <person name="Toth A."/>
            <person name="Nagy I."/>
            <person name="Kukolya J."/>
        </authorList>
    </citation>
    <scope>NUCLEOTIDE SEQUENCE [LARGE SCALE GENOMIC DNA]</scope>
    <source>
        <strain evidence="2 3">DSM 43795</strain>
    </source>
</reference>
<evidence type="ECO:0000256" key="1">
    <source>
        <dbReference type="SAM" id="SignalP"/>
    </source>
</evidence>
<sequence length="258" mass="27486">MPMSSFRTRAVAAAVLFAAGAGCAPDGSAAPEPSAAPLSAEARLVRDLGCTGCSADVHTVPGLTYQDTPVRALVAEAELDAHPVTGATRTTRVFLLDADDELLASNLNEPPTGFVPLPPAEFDDSWTVAEDGTFLLLTRYSGVAGLQQVSWLRPDLPDSVRQFGLSGPLTAGQRGVETADLDGDGSVEIVGYLGDDNPEWAERYVKFFHRFDADSGAYYPWRCSESDDGGVSYPEPVTMYEAPCYEFGSGPLPWAEDD</sequence>
<dbReference type="PROSITE" id="PS51257">
    <property type="entry name" value="PROKAR_LIPOPROTEIN"/>
    <property type="match status" value="1"/>
</dbReference>